<keyword evidence="2 4" id="KW-0472">Membrane</keyword>
<dbReference type="Proteomes" id="UP000035579">
    <property type="component" value="Chromosome"/>
</dbReference>
<evidence type="ECO:0000256" key="2">
    <source>
        <dbReference type="ARBA" id="ARBA00023136"/>
    </source>
</evidence>
<dbReference type="RefSeq" id="WP_053066665.1">
    <property type="nucleotide sequence ID" value="NZ_CP011509.1"/>
</dbReference>
<organism evidence="6 8">
    <name type="scientific">Archangium gephyra</name>
    <dbReference type="NCBI Taxonomy" id="48"/>
    <lineage>
        <taxon>Bacteria</taxon>
        <taxon>Pseudomonadati</taxon>
        <taxon>Myxococcota</taxon>
        <taxon>Myxococcia</taxon>
        <taxon>Myxococcales</taxon>
        <taxon>Cystobacterineae</taxon>
        <taxon>Archangiaceae</taxon>
        <taxon>Archangium</taxon>
    </lineage>
</organism>
<accession>A0AAC8Q9R7</accession>
<evidence type="ECO:0000313" key="7">
    <source>
        <dbReference type="EMBL" id="REG24083.1"/>
    </source>
</evidence>
<dbReference type="InterPro" id="IPR027367">
    <property type="entry name" value="Gly-zipper_YMGG"/>
</dbReference>
<dbReference type="InterPro" id="IPR050330">
    <property type="entry name" value="Bact_OuterMem_StrucFunc"/>
</dbReference>
<dbReference type="PANTHER" id="PTHR30329">
    <property type="entry name" value="STATOR ELEMENT OF FLAGELLAR MOTOR COMPLEX"/>
    <property type="match status" value="1"/>
</dbReference>
<dbReference type="SUPFAM" id="SSF103088">
    <property type="entry name" value="OmpA-like"/>
    <property type="match status" value="1"/>
</dbReference>
<dbReference type="EMBL" id="CP011509">
    <property type="protein sequence ID" value="AKJ03410.1"/>
    <property type="molecule type" value="Genomic_DNA"/>
</dbReference>
<evidence type="ECO:0000256" key="1">
    <source>
        <dbReference type="ARBA" id="ARBA00004442"/>
    </source>
</evidence>
<evidence type="ECO:0000259" key="5">
    <source>
        <dbReference type="PROSITE" id="PS51123"/>
    </source>
</evidence>
<dbReference type="KEGG" id="age:AA314_05036"/>
<protein>
    <submittedName>
        <fullName evidence="6">Outer membrane protein A</fullName>
    </submittedName>
    <submittedName>
        <fullName evidence="7">Outer membrane protein OmpA-like peptidoglycan-associated protein</fullName>
    </submittedName>
</protein>
<name>A0AAC8Q9R7_9BACT</name>
<evidence type="ECO:0000313" key="6">
    <source>
        <dbReference type="EMBL" id="AKJ03410.1"/>
    </source>
</evidence>
<proteinExistence type="predicted"/>
<reference evidence="6 8" key="1">
    <citation type="submission" date="2015-05" db="EMBL/GenBank/DDBJ databases">
        <title>Genome assembly of Archangium gephyra DSM 2261.</title>
        <authorList>
            <person name="Sharma G."/>
            <person name="Subramanian S."/>
        </authorList>
    </citation>
    <scope>NUCLEOTIDE SEQUENCE [LARGE SCALE GENOMIC DNA]</scope>
    <source>
        <strain evidence="6 8">DSM 2261</strain>
    </source>
</reference>
<dbReference type="Proteomes" id="UP000256345">
    <property type="component" value="Unassembled WGS sequence"/>
</dbReference>
<dbReference type="Pfam" id="PF00691">
    <property type="entry name" value="OmpA"/>
    <property type="match status" value="1"/>
</dbReference>
<dbReference type="Gene3D" id="3.30.1330.60">
    <property type="entry name" value="OmpA-like domain"/>
    <property type="match status" value="1"/>
</dbReference>
<evidence type="ECO:0000256" key="3">
    <source>
        <dbReference type="ARBA" id="ARBA00023237"/>
    </source>
</evidence>
<evidence type="ECO:0000313" key="9">
    <source>
        <dbReference type="Proteomes" id="UP000256345"/>
    </source>
</evidence>
<dbReference type="Pfam" id="PF13441">
    <property type="entry name" value="Gly-zipper_YMGG"/>
    <property type="match status" value="1"/>
</dbReference>
<dbReference type="InterPro" id="IPR006664">
    <property type="entry name" value="OMP_bac"/>
</dbReference>
<reference evidence="7 9" key="2">
    <citation type="submission" date="2018-08" db="EMBL/GenBank/DDBJ databases">
        <title>Genomic Encyclopedia of Archaeal and Bacterial Type Strains, Phase II (KMG-II): from individual species to whole genera.</title>
        <authorList>
            <person name="Goeker M."/>
        </authorList>
    </citation>
    <scope>NUCLEOTIDE SEQUENCE [LARGE SCALE GENOMIC DNA]</scope>
    <source>
        <strain evidence="7 9">DSM 2261</strain>
    </source>
</reference>
<dbReference type="GO" id="GO:0009279">
    <property type="term" value="C:cell outer membrane"/>
    <property type="evidence" value="ECO:0007669"/>
    <property type="project" value="UniProtKB-SubCell"/>
</dbReference>
<evidence type="ECO:0000256" key="4">
    <source>
        <dbReference type="PROSITE-ProRule" id="PRU00473"/>
    </source>
</evidence>
<comment type="subcellular location">
    <subcellularLocation>
        <location evidence="1">Cell outer membrane</location>
    </subcellularLocation>
</comment>
<dbReference type="PROSITE" id="PS51123">
    <property type="entry name" value="OMPA_2"/>
    <property type="match status" value="1"/>
</dbReference>
<sequence length="209" mass="21674">MNAWKKGWVLVPALILGGTACVTPGKRTATGAAAGAIVGAGAGAVAGRSWEGAAIGAGVGAVAGGAVGNYLDKQARELEQVAETHRTDHGILLNLRSELLFETDSAVLTESAIAQLTRIGDILAKYPEDHLRIEGHTDSRGTVPYNEVLSLRRAEAVARVLTSRGVTPRQMLVLGLGESAPVASNDTDAGRSTNRRVQLLITVPQAPPV</sequence>
<dbReference type="PROSITE" id="PS51257">
    <property type="entry name" value="PROKAR_LIPOPROTEIN"/>
    <property type="match status" value="1"/>
</dbReference>
<dbReference type="CDD" id="cd07185">
    <property type="entry name" value="OmpA_C-like"/>
    <property type="match status" value="1"/>
</dbReference>
<evidence type="ECO:0000313" key="8">
    <source>
        <dbReference type="Proteomes" id="UP000035579"/>
    </source>
</evidence>
<keyword evidence="9" id="KW-1185">Reference proteome</keyword>
<feature type="domain" description="OmpA-like" evidence="5">
    <location>
        <begin position="86"/>
        <end position="205"/>
    </location>
</feature>
<dbReference type="InterPro" id="IPR006665">
    <property type="entry name" value="OmpA-like"/>
</dbReference>
<dbReference type="PANTHER" id="PTHR30329:SF21">
    <property type="entry name" value="LIPOPROTEIN YIAD-RELATED"/>
    <property type="match status" value="1"/>
</dbReference>
<dbReference type="EMBL" id="QUMU01000015">
    <property type="protein sequence ID" value="REG24083.1"/>
    <property type="molecule type" value="Genomic_DNA"/>
</dbReference>
<keyword evidence="3" id="KW-0998">Cell outer membrane</keyword>
<gene>
    <name evidence="6" type="ORF">AA314_05036</name>
    <name evidence="7" type="ORF">ATI61_115125</name>
</gene>
<dbReference type="InterPro" id="IPR036737">
    <property type="entry name" value="OmpA-like_sf"/>
</dbReference>
<dbReference type="AlphaFoldDB" id="A0AAC8Q9R7"/>
<dbReference type="PRINTS" id="PR01021">
    <property type="entry name" value="OMPADOMAIN"/>
</dbReference>